<feature type="region of interest" description="Disordered" evidence="1">
    <location>
        <begin position="331"/>
        <end position="358"/>
    </location>
</feature>
<evidence type="ECO:0000313" key="3">
    <source>
        <dbReference type="EMBL" id="CAD6200134.1"/>
    </source>
</evidence>
<organism evidence="3 4">
    <name type="scientific">Caenorhabditis auriculariae</name>
    <dbReference type="NCBI Taxonomy" id="2777116"/>
    <lineage>
        <taxon>Eukaryota</taxon>
        <taxon>Metazoa</taxon>
        <taxon>Ecdysozoa</taxon>
        <taxon>Nematoda</taxon>
        <taxon>Chromadorea</taxon>
        <taxon>Rhabditida</taxon>
        <taxon>Rhabditina</taxon>
        <taxon>Rhabditomorpha</taxon>
        <taxon>Rhabditoidea</taxon>
        <taxon>Rhabditidae</taxon>
        <taxon>Peloderinae</taxon>
        <taxon>Caenorhabditis</taxon>
    </lineage>
</organism>
<dbReference type="Pfam" id="PF00651">
    <property type="entry name" value="BTB"/>
    <property type="match status" value="1"/>
</dbReference>
<dbReference type="PANTHER" id="PTHR22744:SF17">
    <property type="entry name" value="BTB DOMAIN-CONTAINING PROTEIN"/>
    <property type="match status" value="1"/>
</dbReference>
<dbReference type="SUPFAM" id="SSF54695">
    <property type="entry name" value="POZ domain"/>
    <property type="match status" value="1"/>
</dbReference>
<evidence type="ECO:0000313" key="4">
    <source>
        <dbReference type="Proteomes" id="UP000835052"/>
    </source>
</evidence>
<sequence>MKNPETDVSIQIGSPSDPRFTFFDLFDLPWEARGYDDFSRFVVDIACCAENFSTGWNVKADLKVAYRSNKYKLSQEIACTFNLQTKSVQLVIEKPSSSGMYASSLEATIKVFEISGFEGACDALPNFDFSNSGNGHDEVFLVEGLDFHVPSQIVSLYSPVLSKIVNEKKNEEPNPIDDNEKEIKGIELKDVTADDFRHFLNAIYPSRHGITAANVECVLKLAEKYEATALYPKCEYFLRSKKGNKLNFVKRLSWAACYRMKDLQNDLFKSLDSLEALEEIGDDPDWASMCDTAKRGFMEVFFRIKKITSNELFPPIDIETAPVKACAPVNLSAPRPLPKPGPALEGPQAKMAGPAQKD</sequence>
<reference evidence="3" key="1">
    <citation type="submission" date="2020-10" db="EMBL/GenBank/DDBJ databases">
        <authorList>
            <person name="Kikuchi T."/>
        </authorList>
    </citation>
    <scope>NUCLEOTIDE SEQUENCE</scope>
    <source>
        <strain evidence="3">NKZ352</strain>
    </source>
</reference>
<comment type="caution">
    <text evidence="3">The sequence shown here is derived from an EMBL/GenBank/DDBJ whole genome shotgun (WGS) entry which is preliminary data.</text>
</comment>
<dbReference type="EMBL" id="CAJGYM010000242">
    <property type="protein sequence ID" value="CAD6200134.1"/>
    <property type="molecule type" value="Genomic_DNA"/>
</dbReference>
<accession>A0A8S1HVL9</accession>
<name>A0A8S1HVL9_9PELO</name>
<dbReference type="InterPro" id="IPR000210">
    <property type="entry name" value="BTB/POZ_dom"/>
</dbReference>
<feature type="domain" description="BTB" evidence="2">
    <location>
        <begin position="136"/>
        <end position="212"/>
    </location>
</feature>
<dbReference type="PROSITE" id="PS50097">
    <property type="entry name" value="BTB"/>
    <property type="match status" value="1"/>
</dbReference>
<evidence type="ECO:0000259" key="2">
    <source>
        <dbReference type="PROSITE" id="PS50097"/>
    </source>
</evidence>
<dbReference type="OrthoDB" id="5848631at2759"/>
<dbReference type="SMART" id="SM00225">
    <property type="entry name" value="BTB"/>
    <property type="match status" value="1"/>
</dbReference>
<evidence type="ECO:0000256" key="1">
    <source>
        <dbReference type="SAM" id="MobiDB-lite"/>
    </source>
</evidence>
<dbReference type="AlphaFoldDB" id="A0A8S1HVL9"/>
<dbReference type="CDD" id="cd18186">
    <property type="entry name" value="BTB_POZ_ZBTB_KLHL-like"/>
    <property type="match status" value="1"/>
</dbReference>
<dbReference type="InterPro" id="IPR011333">
    <property type="entry name" value="SKP1/BTB/POZ_sf"/>
</dbReference>
<dbReference type="Gene3D" id="3.30.710.10">
    <property type="entry name" value="Potassium Channel Kv1.1, Chain A"/>
    <property type="match status" value="1"/>
</dbReference>
<keyword evidence="4" id="KW-1185">Reference proteome</keyword>
<proteinExistence type="predicted"/>
<protein>
    <recommendedName>
        <fullName evidence="2">BTB domain-containing protein</fullName>
    </recommendedName>
</protein>
<dbReference type="PANTHER" id="PTHR22744">
    <property type="entry name" value="HELIX LOOP HELIX PROTEIN 21-RELATED"/>
    <property type="match status" value="1"/>
</dbReference>
<gene>
    <name evidence="3" type="ORF">CAUJ_LOCUS16033</name>
</gene>
<dbReference type="Proteomes" id="UP000835052">
    <property type="component" value="Unassembled WGS sequence"/>
</dbReference>